<feature type="region of interest" description="Disordered" evidence="1">
    <location>
        <begin position="234"/>
        <end position="289"/>
    </location>
</feature>
<name>K1VI59_TRIAC</name>
<dbReference type="AlphaFoldDB" id="K1VI59"/>
<reference evidence="3 4" key="1">
    <citation type="journal article" date="2012" name="Eukaryot. Cell">
        <title>Genome sequence of the Trichosporon asahii environmental strain CBS 8904.</title>
        <authorList>
            <person name="Yang R.Y."/>
            <person name="Li H.T."/>
            <person name="Zhu H."/>
            <person name="Zhou G.P."/>
            <person name="Wang M."/>
            <person name="Wang L."/>
        </authorList>
    </citation>
    <scope>NUCLEOTIDE SEQUENCE [LARGE SCALE GENOMIC DNA]</scope>
    <source>
        <strain evidence="3 4">CBS 8904</strain>
    </source>
</reference>
<protein>
    <submittedName>
        <fullName evidence="3">Uncharacterized protein</fullName>
    </submittedName>
</protein>
<keyword evidence="4" id="KW-1185">Reference proteome</keyword>
<dbReference type="EMBL" id="AMBO01000340">
    <property type="protein sequence ID" value="EKD00501.1"/>
    <property type="molecule type" value="Genomic_DNA"/>
</dbReference>
<evidence type="ECO:0000313" key="3">
    <source>
        <dbReference type="EMBL" id="EKD00501.1"/>
    </source>
</evidence>
<keyword evidence="2" id="KW-0472">Membrane</keyword>
<feature type="compositionally biased region" description="Polar residues" evidence="1">
    <location>
        <begin position="429"/>
        <end position="438"/>
    </location>
</feature>
<feature type="region of interest" description="Disordered" evidence="1">
    <location>
        <begin position="482"/>
        <end position="547"/>
    </location>
</feature>
<comment type="caution">
    <text evidence="3">The sequence shown here is derived from an EMBL/GenBank/DDBJ whole genome shotgun (WGS) entry which is preliminary data.</text>
</comment>
<keyword evidence="2" id="KW-0812">Transmembrane</keyword>
<gene>
    <name evidence="3" type="ORF">A1Q2_05166</name>
</gene>
<feature type="compositionally biased region" description="Polar residues" evidence="1">
    <location>
        <begin position="692"/>
        <end position="713"/>
    </location>
</feature>
<evidence type="ECO:0000313" key="4">
    <source>
        <dbReference type="Proteomes" id="UP000006757"/>
    </source>
</evidence>
<keyword evidence="2" id="KW-1133">Transmembrane helix</keyword>
<sequence>MLRYLYQRGAVSAKTSPTGLTPLGTPDGRMQLKTHAEAAYNNGAFMARTYKASSPRSTASTTSTTKLADRHYPPIQISTMSSSLPPLESGKVQLPDGLQLHVTSYTDMDMNDDDPQHIRDDHVDIIIGIVVAFVVVLIAIIAFFCSVRPFPDCTARVAIGVRTSHHFPKFVALPHHAVHAQSLLSQHLFARSLPFFRSLLSSLAFLPATCAHLSVRSKAAMGVRRIRRAQLGGAGETSSFADSRRSRTTTTHNSASGSLPAFASTSVSDPVSSGPTLHIRHHDDKDESRTTKIVAGTAAGAGMLLLGGLVLIWYMVWKQRRRRNRERARQQARCKADSSDPLTVEQPVIITPFPMSEPANSPPRSPPTSMRTHLSDPGPGAHHAKPFAYLQTDRTGKLGYPSSPAATRPQPKRASTELVTRDELKQAQRHSTIDSTPYNGRRRGHLPPPVIVFTETEEASEPRAKADSSDPLTVEQPVIITPFPMSEPANSPPRSPPTSMRTHLSDPGPGAHHAKPFAYLQTDRTGKLGYPSSPAATRPQPKRASTELVTRDELKQAQQRETASLATLRETVAGTGRACFAADGPGFDQQYAVADASLVHWPTASVLTGWYATGRHADSHAPFVNWPAAASTLAACSASAPPRRAQTAAHAAATASARISAPYPPPESRRLNAAILLPAQCSELHSSELARSQSTCAPRPQSSLPLSRHQSLLRSARRWPSPPRQLSLPAPLGVLPPSAYPNKRYSVDQLPARGTQSTTVQSLPFGARPARTPSPGRLSDRHKRGSEEILVRRASEQDLLAAARMGRSTPSPSGLRLVTARTPSPGGSSISSSSWPLPTPLNDPANTPPVRGRPLPGTPTSAPATPTGTPTATPGTPTLIPATTGQSTGSISRPLPVPPPLSSPTQPKSPLPQIPDPVVQEQRVVKDKSPVSPTSMPSDQPPPYSYSPGEALPEKTRGPNVLSRTASGSRQACVYKPSARPGQQYAL</sequence>
<organism evidence="3 4">
    <name type="scientific">Trichosporon asahii var. asahii (strain CBS 8904)</name>
    <name type="common">Yeast</name>
    <dbReference type="NCBI Taxonomy" id="1220162"/>
    <lineage>
        <taxon>Eukaryota</taxon>
        <taxon>Fungi</taxon>
        <taxon>Dikarya</taxon>
        <taxon>Basidiomycota</taxon>
        <taxon>Agaricomycotina</taxon>
        <taxon>Tremellomycetes</taxon>
        <taxon>Trichosporonales</taxon>
        <taxon>Trichosporonaceae</taxon>
        <taxon>Trichosporon</taxon>
    </lineage>
</organism>
<evidence type="ECO:0000256" key="2">
    <source>
        <dbReference type="SAM" id="Phobius"/>
    </source>
</evidence>
<feature type="compositionally biased region" description="Polar residues" evidence="1">
    <location>
        <begin position="263"/>
        <end position="275"/>
    </location>
</feature>
<dbReference type="Proteomes" id="UP000006757">
    <property type="component" value="Unassembled WGS sequence"/>
</dbReference>
<feature type="transmembrane region" description="Helical" evidence="2">
    <location>
        <begin position="195"/>
        <end position="215"/>
    </location>
</feature>
<feature type="compositionally biased region" description="Low complexity" evidence="1">
    <location>
        <begin position="854"/>
        <end position="894"/>
    </location>
</feature>
<feature type="transmembrane region" description="Helical" evidence="2">
    <location>
        <begin position="293"/>
        <end position="317"/>
    </location>
</feature>
<feature type="region of interest" description="Disordered" evidence="1">
    <location>
        <begin position="751"/>
        <end position="789"/>
    </location>
</feature>
<evidence type="ECO:0000256" key="1">
    <source>
        <dbReference type="SAM" id="MobiDB-lite"/>
    </source>
</evidence>
<feature type="region of interest" description="Disordered" evidence="1">
    <location>
        <begin position="352"/>
        <end position="446"/>
    </location>
</feature>
<feature type="compositionally biased region" description="Low complexity" evidence="1">
    <location>
        <begin position="822"/>
        <end position="836"/>
    </location>
</feature>
<proteinExistence type="predicted"/>
<feature type="transmembrane region" description="Helical" evidence="2">
    <location>
        <begin position="125"/>
        <end position="144"/>
    </location>
</feature>
<accession>K1VI59</accession>
<dbReference type="HOGENOM" id="CLU_321373_0_0_1"/>
<feature type="region of interest" description="Disordered" evidence="1">
    <location>
        <begin position="692"/>
        <end position="732"/>
    </location>
</feature>
<feature type="region of interest" description="Disordered" evidence="1">
    <location>
        <begin position="804"/>
        <end position="987"/>
    </location>
</feature>
<dbReference type="InParanoid" id="K1VI59"/>
<feature type="compositionally biased region" description="Pro residues" evidence="1">
    <location>
        <begin position="895"/>
        <end position="915"/>
    </location>
</feature>